<reference evidence="1 2" key="1">
    <citation type="journal article" date="2019" name="Sci. Rep.">
        <title>Orb-weaving spider Araneus ventricosus genome elucidates the spidroin gene catalogue.</title>
        <authorList>
            <person name="Kono N."/>
            <person name="Nakamura H."/>
            <person name="Ohtoshi R."/>
            <person name="Moran D.A.P."/>
            <person name="Shinohara A."/>
            <person name="Yoshida Y."/>
            <person name="Fujiwara M."/>
            <person name="Mori M."/>
            <person name="Tomita M."/>
            <person name="Arakawa K."/>
        </authorList>
    </citation>
    <scope>NUCLEOTIDE SEQUENCE [LARGE SCALE GENOMIC DNA]</scope>
</reference>
<proteinExistence type="predicted"/>
<evidence type="ECO:0000313" key="1">
    <source>
        <dbReference type="EMBL" id="GBM24655.1"/>
    </source>
</evidence>
<gene>
    <name evidence="1" type="ORF">AVEN_272885_1</name>
</gene>
<name>A0A4Y2EA36_ARAVE</name>
<comment type="caution">
    <text evidence="1">The sequence shown here is derived from an EMBL/GenBank/DDBJ whole genome shotgun (WGS) entry which is preliminary data.</text>
</comment>
<dbReference type="EMBL" id="BGPR01000524">
    <property type="protein sequence ID" value="GBM24655.1"/>
    <property type="molecule type" value="Genomic_DNA"/>
</dbReference>
<dbReference type="Proteomes" id="UP000499080">
    <property type="component" value="Unassembled WGS sequence"/>
</dbReference>
<dbReference type="PANTHER" id="PTHR46409:SF1">
    <property type="entry name" value="HTH PSQ-TYPE DOMAIN-CONTAINING PROTEIN"/>
    <property type="match status" value="1"/>
</dbReference>
<evidence type="ECO:0000313" key="2">
    <source>
        <dbReference type="Proteomes" id="UP000499080"/>
    </source>
</evidence>
<protein>
    <submittedName>
        <fullName evidence="1">Uncharacterized protein</fullName>
    </submittedName>
</protein>
<keyword evidence="2" id="KW-1185">Reference proteome</keyword>
<organism evidence="1 2">
    <name type="scientific">Araneus ventricosus</name>
    <name type="common">Orbweaver spider</name>
    <name type="synonym">Epeira ventricosa</name>
    <dbReference type="NCBI Taxonomy" id="182803"/>
    <lineage>
        <taxon>Eukaryota</taxon>
        <taxon>Metazoa</taxon>
        <taxon>Ecdysozoa</taxon>
        <taxon>Arthropoda</taxon>
        <taxon>Chelicerata</taxon>
        <taxon>Arachnida</taxon>
        <taxon>Araneae</taxon>
        <taxon>Araneomorphae</taxon>
        <taxon>Entelegynae</taxon>
        <taxon>Araneoidea</taxon>
        <taxon>Araneidae</taxon>
        <taxon>Araneus</taxon>
    </lineage>
</organism>
<dbReference type="OrthoDB" id="6766867at2759"/>
<accession>A0A4Y2EA36</accession>
<dbReference type="AlphaFoldDB" id="A0A4Y2EA36"/>
<dbReference type="PANTHER" id="PTHR46409">
    <property type="entry name" value="HTH PSQ-TYPE DOMAIN-CONTAINING PROTEIN"/>
    <property type="match status" value="1"/>
</dbReference>
<sequence>MRKLEVVGCDGTLTNAGWKNGVINRIENHVGRPVQWSICLLHFNELPFRHIFQNIDGQTARPKCFSGSIGQQLTCYEKLPVVDYEPIHCSIPDTDRNLLSKDQQYLLDISNAITLGHCSEDLANRYPGSLLHSRWLTAANRVLRLYTSPSYPSGNLKEIVGFILESYMPVWFEIKKSKYFTDRPKHVFQAIQTSRYLSDELLQVVDPVMQLNAFFEHPENVLLAILVDEREHIRELGYRRILKARQIVPKKKTVRNFVPPKINIQASDYVEIINWNSCVVYPPPMLRDLSEDDIKSLINSDTTPIREIQKFSCHTQAVEWCVKLVTEASNKLTGVNLPEYEKHGSECCPSDLTEMLGFYGKYCPSGNPTTKSRSGERGGHAAGK</sequence>